<dbReference type="GO" id="GO:0006270">
    <property type="term" value="P:DNA replication initiation"/>
    <property type="evidence" value="ECO:0007669"/>
    <property type="project" value="TreeGrafter"/>
</dbReference>
<keyword evidence="4" id="KW-1185">Reference proteome</keyword>
<dbReference type="Proteomes" id="UP000030669">
    <property type="component" value="Unassembled WGS sequence"/>
</dbReference>
<dbReference type="STRING" id="670483.S7PV79"/>
<dbReference type="EMBL" id="KB469310">
    <property type="protein sequence ID" value="EPQ51438.1"/>
    <property type="molecule type" value="Genomic_DNA"/>
</dbReference>
<dbReference type="GeneID" id="19304641"/>
<dbReference type="Pfam" id="PF14630">
    <property type="entry name" value="ORC5_C"/>
    <property type="match status" value="1"/>
</dbReference>
<evidence type="ECO:0000259" key="2">
    <source>
        <dbReference type="Pfam" id="PF14630"/>
    </source>
</evidence>
<evidence type="ECO:0000313" key="4">
    <source>
        <dbReference type="Proteomes" id="UP000030669"/>
    </source>
</evidence>
<dbReference type="GO" id="GO:0005664">
    <property type="term" value="C:nuclear origin of replication recognition complex"/>
    <property type="evidence" value="ECO:0007669"/>
    <property type="project" value="TreeGrafter"/>
</dbReference>
<dbReference type="PANTHER" id="PTHR12705">
    <property type="entry name" value="ORIGIN RECOGNITION COMPLEX SUBUNIT 5"/>
    <property type="match status" value="1"/>
</dbReference>
<dbReference type="eggNOG" id="KOG2543">
    <property type="taxonomic scope" value="Eukaryota"/>
</dbReference>
<dbReference type="RefSeq" id="XP_007869916.1">
    <property type="nucleotide sequence ID" value="XM_007871725.1"/>
</dbReference>
<protein>
    <recommendedName>
        <fullName evidence="2">Origin recognition complex subunit 5 C-terminal domain-containing protein</fullName>
    </recommendedName>
</protein>
<organism evidence="3 4">
    <name type="scientific">Gloeophyllum trabeum (strain ATCC 11539 / FP-39264 / Madison 617)</name>
    <name type="common">Brown rot fungus</name>
    <dbReference type="NCBI Taxonomy" id="670483"/>
    <lineage>
        <taxon>Eukaryota</taxon>
        <taxon>Fungi</taxon>
        <taxon>Dikarya</taxon>
        <taxon>Basidiomycota</taxon>
        <taxon>Agaricomycotina</taxon>
        <taxon>Agaricomycetes</taxon>
        <taxon>Gloeophyllales</taxon>
        <taxon>Gloeophyllaceae</taxon>
        <taxon>Gloeophyllum</taxon>
    </lineage>
</organism>
<feature type="region of interest" description="Disordered" evidence="1">
    <location>
        <begin position="382"/>
        <end position="417"/>
    </location>
</feature>
<dbReference type="AlphaFoldDB" id="S7PV79"/>
<evidence type="ECO:0000256" key="1">
    <source>
        <dbReference type="SAM" id="MobiDB-lite"/>
    </source>
</evidence>
<feature type="compositionally biased region" description="Basic and acidic residues" evidence="1">
    <location>
        <begin position="382"/>
        <end position="394"/>
    </location>
</feature>
<dbReference type="InterPro" id="IPR020796">
    <property type="entry name" value="ORC5"/>
</dbReference>
<dbReference type="OMA" id="QLRRWHG"/>
<feature type="domain" description="Origin recognition complex subunit 5 C-terminal" evidence="2">
    <location>
        <begin position="360"/>
        <end position="525"/>
    </location>
</feature>
<dbReference type="GO" id="GO:0003688">
    <property type="term" value="F:DNA replication origin binding"/>
    <property type="evidence" value="ECO:0007669"/>
    <property type="project" value="TreeGrafter"/>
</dbReference>
<proteinExistence type="predicted"/>
<dbReference type="KEGG" id="gtr:GLOTRDRAFT_140895"/>
<evidence type="ECO:0000313" key="3">
    <source>
        <dbReference type="EMBL" id="EPQ51438.1"/>
    </source>
</evidence>
<accession>S7PV79</accession>
<reference evidence="3 4" key="1">
    <citation type="journal article" date="2012" name="Science">
        <title>The Paleozoic origin of enzymatic lignin decomposition reconstructed from 31 fungal genomes.</title>
        <authorList>
            <person name="Floudas D."/>
            <person name="Binder M."/>
            <person name="Riley R."/>
            <person name="Barry K."/>
            <person name="Blanchette R.A."/>
            <person name="Henrissat B."/>
            <person name="Martinez A.T."/>
            <person name="Otillar R."/>
            <person name="Spatafora J.W."/>
            <person name="Yadav J.S."/>
            <person name="Aerts A."/>
            <person name="Benoit I."/>
            <person name="Boyd A."/>
            <person name="Carlson A."/>
            <person name="Copeland A."/>
            <person name="Coutinho P.M."/>
            <person name="de Vries R.P."/>
            <person name="Ferreira P."/>
            <person name="Findley K."/>
            <person name="Foster B."/>
            <person name="Gaskell J."/>
            <person name="Glotzer D."/>
            <person name="Gorecki P."/>
            <person name="Heitman J."/>
            <person name="Hesse C."/>
            <person name="Hori C."/>
            <person name="Igarashi K."/>
            <person name="Jurgens J.A."/>
            <person name="Kallen N."/>
            <person name="Kersten P."/>
            <person name="Kohler A."/>
            <person name="Kuees U."/>
            <person name="Kumar T.K.A."/>
            <person name="Kuo A."/>
            <person name="LaButti K."/>
            <person name="Larrondo L.F."/>
            <person name="Lindquist E."/>
            <person name="Ling A."/>
            <person name="Lombard V."/>
            <person name="Lucas S."/>
            <person name="Lundell T."/>
            <person name="Martin R."/>
            <person name="McLaughlin D.J."/>
            <person name="Morgenstern I."/>
            <person name="Morin E."/>
            <person name="Murat C."/>
            <person name="Nagy L.G."/>
            <person name="Nolan M."/>
            <person name="Ohm R.A."/>
            <person name="Patyshakuliyeva A."/>
            <person name="Rokas A."/>
            <person name="Ruiz-Duenas F.J."/>
            <person name="Sabat G."/>
            <person name="Salamov A."/>
            <person name="Samejima M."/>
            <person name="Schmutz J."/>
            <person name="Slot J.C."/>
            <person name="St John F."/>
            <person name="Stenlid J."/>
            <person name="Sun H."/>
            <person name="Sun S."/>
            <person name="Syed K."/>
            <person name="Tsang A."/>
            <person name="Wiebenga A."/>
            <person name="Young D."/>
            <person name="Pisabarro A."/>
            <person name="Eastwood D.C."/>
            <person name="Martin F."/>
            <person name="Cullen D."/>
            <person name="Grigoriev I.V."/>
            <person name="Hibbett D.S."/>
        </authorList>
    </citation>
    <scope>NUCLEOTIDE SEQUENCE [LARGE SCALE GENOMIC DNA]</scope>
    <source>
        <strain evidence="3 4">ATCC 11539</strain>
    </source>
</reference>
<dbReference type="OrthoDB" id="365981at2759"/>
<dbReference type="InterPro" id="IPR047088">
    <property type="entry name" value="ORC5_C"/>
</dbReference>
<name>S7PV79_GLOTA</name>
<sequence>MSEHLPTFETLSAAYPSHKPVLLTLQTLLTATSPPFIYITDPYTPRITSNVLKQFLAGLVPSPSKSKRTVYAHACLNAISAFTPRLFFDTALNALAGHVPLWQEGCANWRGNEGVRYNESVDGFIWGIRDVCEYLRQGQEQTGKRESKGKEKERDVDVRMVLVVERAERLLPELVVPLTRLAELTQTPITTILTSSLPWQDTKPPLGASPDPFFMQVGPPSKESTLHILSSVFSDLPRPDSDPTISRVSQDSIRTLHTPYLSTLHSVCAPFVPDPDELAYIGAALWPAFLHELGRLLRAHEQAGDEIEITEETKMRLLRAFAPKFREALEALFPRLACAADFLPSSRAGEPRDKDTAMSLTRTEKYVLIAAYLASTNPPKSDMRMVYRGSEGDRKRRRRRRSSVLASPSKKDGGAVKIPQRLLGPTTFPLDRMLAIMGNLMIEHEEELDFGGDEWEMEGLGRERNAEVEVGRVGVLGAITNLTQSHLLIRTSPPERIDGPPTFKCGVGYEVVLGLAREVGVSLGERIWEAA</sequence>
<gene>
    <name evidence="3" type="ORF">GLOTRDRAFT_140895</name>
</gene>
<dbReference type="PANTHER" id="PTHR12705:SF0">
    <property type="entry name" value="ORIGIN RECOGNITION COMPLEX SUBUNIT 5"/>
    <property type="match status" value="1"/>
</dbReference>
<dbReference type="HOGENOM" id="CLU_022443_1_0_1"/>